<accession>A0ABR1FRL7</accession>
<evidence type="ECO:0000313" key="1">
    <source>
        <dbReference type="EMBL" id="KAK7236733.1"/>
    </source>
</evidence>
<evidence type="ECO:0000313" key="2">
    <source>
        <dbReference type="Proteomes" id="UP001363151"/>
    </source>
</evidence>
<gene>
    <name evidence="1" type="ORF">SO694_0052401</name>
</gene>
<comment type="caution">
    <text evidence="1">The sequence shown here is derived from an EMBL/GenBank/DDBJ whole genome shotgun (WGS) entry which is preliminary data.</text>
</comment>
<dbReference type="EMBL" id="JBBJCI010000263">
    <property type="protein sequence ID" value="KAK7236733.1"/>
    <property type="molecule type" value="Genomic_DNA"/>
</dbReference>
<name>A0ABR1FRL7_AURAN</name>
<keyword evidence="2" id="KW-1185">Reference proteome</keyword>
<protein>
    <submittedName>
        <fullName evidence="1">Spectrin binding protein</fullName>
    </submittedName>
</protein>
<dbReference type="Proteomes" id="UP001363151">
    <property type="component" value="Unassembled WGS sequence"/>
</dbReference>
<reference evidence="1 2" key="1">
    <citation type="submission" date="2024-03" db="EMBL/GenBank/DDBJ databases">
        <title>Aureococcus anophagefferens CCMP1851 and Kratosvirus quantuckense: Draft genome of a second virus-susceptible host strain in the model system.</title>
        <authorList>
            <person name="Chase E."/>
            <person name="Truchon A.R."/>
            <person name="Schepens W."/>
            <person name="Wilhelm S.W."/>
        </authorList>
    </citation>
    <scope>NUCLEOTIDE SEQUENCE [LARGE SCALE GENOMIC DNA]</scope>
    <source>
        <strain evidence="1 2">CCMP1851</strain>
    </source>
</reference>
<sequence length="88" mass="9776">MDYGRFSPYAPALALNLIADVRSAGGWSAYINAPRAALLALRRELPALRESGRATAPSSVPAHERLFFQAPDDVFSHIIAFWRSDRDF</sequence>
<proteinExistence type="predicted"/>
<organism evidence="1 2">
    <name type="scientific">Aureococcus anophagefferens</name>
    <name type="common">Harmful bloom alga</name>
    <dbReference type="NCBI Taxonomy" id="44056"/>
    <lineage>
        <taxon>Eukaryota</taxon>
        <taxon>Sar</taxon>
        <taxon>Stramenopiles</taxon>
        <taxon>Ochrophyta</taxon>
        <taxon>Pelagophyceae</taxon>
        <taxon>Pelagomonadales</taxon>
        <taxon>Pelagomonadaceae</taxon>
        <taxon>Aureococcus</taxon>
    </lineage>
</organism>